<dbReference type="PRINTS" id="PR00034">
    <property type="entry name" value="HTHCRP"/>
</dbReference>
<dbReference type="PROSITE" id="PS51063">
    <property type="entry name" value="HTH_CRP_2"/>
    <property type="match status" value="1"/>
</dbReference>
<dbReference type="GO" id="GO:0005829">
    <property type="term" value="C:cytosol"/>
    <property type="evidence" value="ECO:0007669"/>
    <property type="project" value="TreeGrafter"/>
</dbReference>
<sequence length="235" mass="26767">MRNNFIKSDYHLSSCESMEHYCIDAVPLFQSLTIQQKGQLHSLIQYKHYARGETIYSPGQTADSLYVLNSGRLRVYRLADTGKEQLIRIVNQGEFTGELALFKKGTYEAFTEALTDCCICAIKHSDFRALLIQYPLISIEMLSVFAQRLGTSEQQTAWATTETVKDRLLHFLISLVDSTEEEPIVELNMAKKDLASYLGTTSESLSRELARLEKENIIKEIAYGKIKLFNFDSII</sequence>
<dbReference type="OrthoDB" id="9798104at2"/>
<dbReference type="InterPro" id="IPR036388">
    <property type="entry name" value="WH-like_DNA-bd_sf"/>
</dbReference>
<dbReference type="Pfam" id="PF13545">
    <property type="entry name" value="HTH_Crp_2"/>
    <property type="match status" value="1"/>
</dbReference>
<dbReference type="SUPFAM" id="SSF46785">
    <property type="entry name" value="Winged helix' DNA-binding domain"/>
    <property type="match status" value="1"/>
</dbReference>
<dbReference type="InterPro" id="IPR050397">
    <property type="entry name" value="Env_Response_Regulators"/>
</dbReference>
<dbReference type="PROSITE" id="PS50042">
    <property type="entry name" value="CNMP_BINDING_3"/>
    <property type="match status" value="1"/>
</dbReference>
<protein>
    <submittedName>
        <fullName evidence="6">CRP/FNR family transcriptional regulator, anaerobic regulatory protein</fullName>
    </submittedName>
</protein>
<dbReference type="SMART" id="SM00419">
    <property type="entry name" value="HTH_CRP"/>
    <property type="match status" value="1"/>
</dbReference>
<keyword evidence="7" id="KW-1185">Reference proteome</keyword>
<dbReference type="AlphaFoldDB" id="A0A1I3ZS88"/>
<dbReference type="PANTHER" id="PTHR24567:SF26">
    <property type="entry name" value="REGULATORY PROTEIN YEIL"/>
    <property type="match status" value="1"/>
</dbReference>
<dbReference type="InterPro" id="IPR014710">
    <property type="entry name" value="RmlC-like_jellyroll"/>
</dbReference>
<name>A0A1I3ZS88_9LACT</name>
<reference evidence="7" key="1">
    <citation type="submission" date="2016-10" db="EMBL/GenBank/DDBJ databases">
        <authorList>
            <person name="Varghese N."/>
            <person name="Submissions S."/>
        </authorList>
    </citation>
    <scope>NUCLEOTIDE SEQUENCE [LARGE SCALE GENOMIC DNA]</scope>
    <source>
        <strain evidence="7">DSM 16108</strain>
    </source>
</reference>
<organism evidence="6 7">
    <name type="scientific">Marinilactibacillus piezotolerans</name>
    <dbReference type="NCBI Taxonomy" id="258723"/>
    <lineage>
        <taxon>Bacteria</taxon>
        <taxon>Bacillati</taxon>
        <taxon>Bacillota</taxon>
        <taxon>Bacilli</taxon>
        <taxon>Lactobacillales</taxon>
        <taxon>Carnobacteriaceae</taxon>
        <taxon>Marinilactibacillus</taxon>
    </lineage>
</organism>
<keyword evidence="1" id="KW-0805">Transcription regulation</keyword>
<feature type="domain" description="HTH crp-type" evidence="5">
    <location>
        <begin position="162"/>
        <end position="232"/>
    </location>
</feature>
<evidence type="ECO:0000256" key="1">
    <source>
        <dbReference type="ARBA" id="ARBA00023015"/>
    </source>
</evidence>
<evidence type="ECO:0000259" key="5">
    <source>
        <dbReference type="PROSITE" id="PS51063"/>
    </source>
</evidence>
<feature type="domain" description="Cyclic nucleotide-binding" evidence="4">
    <location>
        <begin position="28"/>
        <end position="148"/>
    </location>
</feature>
<dbReference type="InterPro" id="IPR018490">
    <property type="entry name" value="cNMP-bd_dom_sf"/>
</dbReference>
<dbReference type="GO" id="GO:0003677">
    <property type="term" value="F:DNA binding"/>
    <property type="evidence" value="ECO:0007669"/>
    <property type="project" value="UniProtKB-KW"/>
</dbReference>
<proteinExistence type="predicted"/>
<dbReference type="Gene3D" id="1.10.10.10">
    <property type="entry name" value="Winged helix-like DNA-binding domain superfamily/Winged helix DNA-binding domain"/>
    <property type="match status" value="1"/>
</dbReference>
<evidence type="ECO:0000256" key="2">
    <source>
        <dbReference type="ARBA" id="ARBA00023125"/>
    </source>
</evidence>
<evidence type="ECO:0000313" key="6">
    <source>
        <dbReference type="EMBL" id="SFK47034.1"/>
    </source>
</evidence>
<keyword evidence="2" id="KW-0238">DNA-binding</keyword>
<keyword evidence="3" id="KW-0804">Transcription</keyword>
<gene>
    <name evidence="6" type="ORF">SAMN04488569_10382</name>
</gene>
<dbReference type="STRING" id="258723.GCA_900169305_01493"/>
<evidence type="ECO:0000313" key="7">
    <source>
        <dbReference type="Proteomes" id="UP000199589"/>
    </source>
</evidence>
<dbReference type="EMBL" id="FOSJ01000038">
    <property type="protein sequence ID" value="SFK47034.1"/>
    <property type="molecule type" value="Genomic_DNA"/>
</dbReference>
<dbReference type="SMART" id="SM00100">
    <property type="entry name" value="cNMP"/>
    <property type="match status" value="1"/>
</dbReference>
<dbReference type="RefSeq" id="WP_091898162.1">
    <property type="nucleotide sequence ID" value="NZ_FOSJ01000038.1"/>
</dbReference>
<dbReference type="InterPro" id="IPR000595">
    <property type="entry name" value="cNMP-bd_dom"/>
</dbReference>
<accession>A0A1I3ZS88</accession>
<dbReference type="InterPro" id="IPR012318">
    <property type="entry name" value="HTH_CRP"/>
</dbReference>
<dbReference type="Gene3D" id="2.60.120.10">
    <property type="entry name" value="Jelly Rolls"/>
    <property type="match status" value="1"/>
</dbReference>
<dbReference type="Proteomes" id="UP000199589">
    <property type="component" value="Unassembled WGS sequence"/>
</dbReference>
<dbReference type="CDD" id="cd00092">
    <property type="entry name" value="HTH_CRP"/>
    <property type="match status" value="1"/>
</dbReference>
<dbReference type="Pfam" id="PF00027">
    <property type="entry name" value="cNMP_binding"/>
    <property type="match status" value="1"/>
</dbReference>
<dbReference type="InterPro" id="IPR036390">
    <property type="entry name" value="WH_DNA-bd_sf"/>
</dbReference>
<dbReference type="CDD" id="cd00038">
    <property type="entry name" value="CAP_ED"/>
    <property type="match status" value="1"/>
</dbReference>
<dbReference type="PANTHER" id="PTHR24567">
    <property type="entry name" value="CRP FAMILY TRANSCRIPTIONAL REGULATORY PROTEIN"/>
    <property type="match status" value="1"/>
</dbReference>
<evidence type="ECO:0000256" key="3">
    <source>
        <dbReference type="ARBA" id="ARBA00023163"/>
    </source>
</evidence>
<dbReference type="SUPFAM" id="SSF51206">
    <property type="entry name" value="cAMP-binding domain-like"/>
    <property type="match status" value="1"/>
</dbReference>
<evidence type="ECO:0000259" key="4">
    <source>
        <dbReference type="PROSITE" id="PS50042"/>
    </source>
</evidence>
<dbReference type="GO" id="GO:0003700">
    <property type="term" value="F:DNA-binding transcription factor activity"/>
    <property type="evidence" value="ECO:0007669"/>
    <property type="project" value="TreeGrafter"/>
</dbReference>